<keyword evidence="3" id="KW-0175">Coiled coil</keyword>
<dbReference type="EMBL" id="CP043028">
    <property type="protein sequence ID" value="QFJ54170.1"/>
    <property type="molecule type" value="Genomic_DNA"/>
</dbReference>
<gene>
    <name evidence="4" type="ORF">FXF36_04415</name>
</gene>
<feature type="coiled-coil region" evidence="3">
    <location>
        <begin position="351"/>
        <end position="378"/>
    </location>
</feature>
<dbReference type="PANTHER" id="PTHR38432:SF1">
    <property type="entry name" value="TELA-LIKE PROTEIN SAOUHSC_01408"/>
    <property type="match status" value="1"/>
</dbReference>
<dbReference type="InterPro" id="IPR008863">
    <property type="entry name" value="Toxic_anion-R_TelA"/>
</dbReference>
<dbReference type="OrthoDB" id="9768858at2"/>
<dbReference type="Pfam" id="PF05816">
    <property type="entry name" value="TelA"/>
    <property type="match status" value="1"/>
</dbReference>
<organism evidence="4 5">
    <name type="scientific">Pseudobutyrivibrio xylanivorans</name>
    <dbReference type="NCBI Taxonomy" id="185007"/>
    <lineage>
        <taxon>Bacteria</taxon>
        <taxon>Bacillati</taxon>
        <taxon>Bacillota</taxon>
        <taxon>Clostridia</taxon>
        <taxon>Lachnospirales</taxon>
        <taxon>Lachnospiraceae</taxon>
        <taxon>Pseudobutyrivibrio</taxon>
    </lineage>
</organism>
<dbReference type="AlphaFoldDB" id="A0A5P6VP03"/>
<dbReference type="Proteomes" id="UP000327030">
    <property type="component" value="Chromosome 1"/>
</dbReference>
<reference evidence="5" key="1">
    <citation type="submission" date="2019-08" db="EMBL/GenBank/DDBJ databases">
        <title>Complete Genome Sequence of the Polysaccharide-Degrading Rumen Bacterium Pseudobutyrivibrio xylanivorans MA3014.</title>
        <authorList>
            <person name="Palevich N."/>
            <person name="Maclean P.H."/>
            <person name="Kelly W.J."/>
            <person name="Leahy S.C."/>
            <person name="Rakonjac J."/>
            <person name="Attwood G.T."/>
        </authorList>
    </citation>
    <scope>NUCLEOTIDE SEQUENCE [LARGE SCALE GENOMIC DNA]</scope>
    <source>
        <strain evidence="5">MA3014</strain>
    </source>
</reference>
<evidence type="ECO:0000256" key="3">
    <source>
        <dbReference type="SAM" id="Coils"/>
    </source>
</evidence>
<comment type="similarity">
    <text evidence="1 2">Belongs to the TelA family.</text>
</comment>
<accession>A0A5P6VP03</accession>
<dbReference type="PANTHER" id="PTHR38432">
    <property type="entry name" value="TELA-LIKE PROTEIN SAOUHSC_01408"/>
    <property type="match status" value="1"/>
</dbReference>
<evidence type="ECO:0000256" key="1">
    <source>
        <dbReference type="ARBA" id="ARBA00005541"/>
    </source>
</evidence>
<evidence type="ECO:0000313" key="5">
    <source>
        <dbReference type="Proteomes" id="UP000327030"/>
    </source>
</evidence>
<dbReference type="KEGG" id="pxv:FXF36_04415"/>
<evidence type="ECO:0000313" key="4">
    <source>
        <dbReference type="EMBL" id="QFJ54170.1"/>
    </source>
</evidence>
<proteinExistence type="inferred from homology"/>
<sequence length="382" mass="43061">MTKWEEKMEFKTETPTLVFDAVNMPEDAELPVAKADEMKEEIILSEEEKAQVEAFAKQIDLSNSTAILNYGAGTQKKLSDFSEKALDSIRTKDMGEVGDMITKLIGELKDFDATEEEKGLKALFKKSSNRLTAMKAKYSKVETNVNVITTELEKHETTLLKDVAMLDQMYEANLAYFKELSMYIAAGKKKLEDTRNGELVELQKKASETGLQEDVQAAKDLAAMCDRFEKKLYDLQLTRTIALQSGPQIRMVQSSDTMMAEKIQSTIVNTIPLWKNQMVIAIGVEHSNQAAKAQREVSDMTNELLKKNADALKTATIETVKESERGIVDIETIKHTNEQLISTMDEVLRIQAEGKEKRRNAEQELSQIEQELKTKLLEASKS</sequence>
<evidence type="ECO:0000256" key="2">
    <source>
        <dbReference type="PIRNR" id="PIRNR026508"/>
    </source>
</evidence>
<dbReference type="PIRSF" id="PIRSF026508">
    <property type="entry name" value="TelA"/>
    <property type="match status" value="1"/>
</dbReference>
<name>A0A5P6VP03_PSEXY</name>
<protein>
    <submittedName>
        <fullName evidence="4">Toxic anion resistance protein</fullName>
    </submittedName>
</protein>